<keyword evidence="2" id="KW-1185">Reference proteome</keyword>
<dbReference type="EMBL" id="JBBPBN010000089">
    <property type="protein sequence ID" value="KAK8981446.1"/>
    <property type="molecule type" value="Genomic_DNA"/>
</dbReference>
<dbReference type="InterPro" id="IPR025322">
    <property type="entry name" value="PADRE_dom"/>
</dbReference>
<dbReference type="Pfam" id="PF14009">
    <property type="entry name" value="PADRE"/>
    <property type="match status" value="1"/>
</dbReference>
<sequence>MGNAASCAPSIASSGGAAKVVFPDGSLQMYTKPVKAADLMVENPGHFVCDSSSLTVGSRVHGLTADDELERRRVYFLLPMDLLYSVLTQEEMSCLSCKATKALKHASFNIGRIFPEFCIFPSEATKTAPKNSAGDVAEDSVERFSKQRSWKPALETILETPSS</sequence>
<evidence type="ECO:0000313" key="2">
    <source>
        <dbReference type="Proteomes" id="UP001396334"/>
    </source>
</evidence>
<organism evidence="1 2">
    <name type="scientific">Hibiscus sabdariffa</name>
    <name type="common">roselle</name>
    <dbReference type="NCBI Taxonomy" id="183260"/>
    <lineage>
        <taxon>Eukaryota</taxon>
        <taxon>Viridiplantae</taxon>
        <taxon>Streptophyta</taxon>
        <taxon>Embryophyta</taxon>
        <taxon>Tracheophyta</taxon>
        <taxon>Spermatophyta</taxon>
        <taxon>Magnoliopsida</taxon>
        <taxon>eudicotyledons</taxon>
        <taxon>Gunneridae</taxon>
        <taxon>Pentapetalae</taxon>
        <taxon>rosids</taxon>
        <taxon>malvids</taxon>
        <taxon>Malvales</taxon>
        <taxon>Malvaceae</taxon>
        <taxon>Malvoideae</taxon>
        <taxon>Hibiscus</taxon>
    </lineage>
</organism>
<gene>
    <name evidence="1" type="ORF">V6N11_027864</name>
</gene>
<name>A0ABR2NZ45_9ROSI</name>
<evidence type="ECO:0000313" key="1">
    <source>
        <dbReference type="EMBL" id="KAK8981446.1"/>
    </source>
</evidence>
<proteinExistence type="predicted"/>
<protein>
    <submittedName>
        <fullName evidence="1">Uncharacterized protein</fullName>
    </submittedName>
</protein>
<reference evidence="1 2" key="1">
    <citation type="journal article" date="2024" name="G3 (Bethesda)">
        <title>Genome assembly of Hibiscus sabdariffa L. provides insights into metabolisms of medicinal natural products.</title>
        <authorList>
            <person name="Kim T."/>
        </authorList>
    </citation>
    <scope>NUCLEOTIDE SEQUENCE [LARGE SCALE GENOMIC DNA]</scope>
    <source>
        <strain evidence="1">TK-2024</strain>
        <tissue evidence="1">Old leaves</tissue>
    </source>
</reference>
<comment type="caution">
    <text evidence="1">The sequence shown here is derived from an EMBL/GenBank/DDBJ whole genome shotgun (WGS) entry which is preliminary data.</text>
</comment>
<dbReference type="PANTHER" id="PTHR33052">
    <property type="entry name" value="DUF4228 DOMAIN PROTEIN-RELATED"/>
    <property type="match status" value="1"/>
</dbReference>
<dbReference type="Proteomes" id="UP001396334">
    <property type="component" value="Unassembled WGS sequence"/>
</dbReference>
<accession>A0ABR2NZ45</accession>